<dbReference type="PROSITE" id="PS50222">
    <property type="entry name" value="EF_HAND_2"/>
    <property type="match status" value="2"/>
</dbReference>
<name>A0A0F7SFI1_PHARH</name>
<comment type="similarity">
    <text evidence="2">Belongs to the mitochondrial carrier (TC 2.A.29) family.</text>
</comment>
<organism evidence="14">
    <name type="scientific">Phaffia rhodozyma</name>
    <name type="common">Yeast</name>
    <name type="synonym">Xanthophyllomyces dendrorhous</name>
    <dbReference type="NCBI Taxonomy" id="264483"/>
    <lineage>
        <taxon>Eukaryota</taxon>
        <taxon>Fungi</taxon>
        <taxon>Dikarya</taxon>
        <taxon>Basidiomycota</taxon>
        <taxon>Agaricomycotina</taxon>
        <taxon>Tremellomycetes</taxon>
        <taxon>Cystofilobasidiales</taxon>
        <taxon>Mrakiaceae</taxon>
        <taxon>Phaffia</taxon>
    </lineage>
</organism>
<feature type="repeat" description="Solcar" evidence="12">
    <location>
        <begin position="374"/>
        <end position="465"/>
    </location>
</feature>
<dbReference type="AlphaFoldDB" id="A0A0F7SFI1"/>
<evidence type="ECO:0000313" key="14">
    <source>
        <dbReference type="EMBL" id="CDZ97571.1"/>
    </source>
</evidence>
<dbReference type="InterPro" id="IPR002048">
    <property type="entry name" value="EF_hand_dom"/>
</dbReference>
<dbReference type="PROSITE" id="PS50920">
    <property type="entry name" value="SOLCAR"/>
    <property type="match status" value="3"/>
</dbReference>
<dbReference type="InterPro" id="IPR002067">
    <property type="entry name" value="MCP"/>
</dbReference>
<dbReference type="PANTHER" id="PTHR45678:SF9">
    <property type="entry name" value="CALCIUM-BINDING MITOCHONDRIAL CARRIER PROTEIN ARALAR1"/>
    <property type="match status" value="1"/>
</dbReference>
<reference evidence="14" key="1">
    <citation type="submission" date="2014-08" db="EMBL/GenBank/DDBJ databases">
        <authorList>
            <person name="Sharma Rahul"/>
            <person name="Thines Marco"/>
        </authorList>
    </citation>
    <scope>NUCLEOTIDE SEQUENCE</scope>
</reference>
<keyword evidence="6" id="KW-0999">Mitochondrion inner membrane</keyword>
<evidence type="ECO:0000256" key="9">
    <source>
        <dbReference type="ARBA" id="ARBA00023128"/>
    </source>
</evidence>
<keyword evidence="7" id="KW-0106">Calcium</keyword>
<evidence type="ECO:0000256" key="10">
    <source>
        <dbReference type="ARBA" id="ARBA00023136"/>
    </source>
</evidence>
<dbReference type="FunFam" id="1.50.40.10:FF:000147">
    <property type="entry name" value="Solute carrier family 25 (Mitochondrial aspartate/glutamate transporter), member 12/13"/>
    <property type="match status" value="1"/>
</dbReference>
<dbReference type="InterPro" id="IPR011992">
    <property type="entry name" value="EF-hand-dom_pair"/>
</dbReference>
<feature type="domain" description="EF-hand" evidence="13">
    <location>
        <begin position="202"/>
        <end position="237"/>
    </location>
</feature>
<dbReference type="Pfam" id="PF00153">
    <property type="entry name" value="Mito_carr"/>
    <property type="match status" value="3"/>
</dbReference>
<feature type="repeat" description="Solcar" evidence="12">
    <location>
        <begin position="576"/>
        <end position="660"/>
    </location>
</feature>
<dbReference type="Pfam" id="PF00036">
    <property type="entry name" value="EF-hand_1"/>
    <property type="match status" value="1"/>
</dbReference>
<dbReference type="InterPro" id="IPR023395">
    <property type="entry name" value="MCP_dom_sf"/>
</dbReference>
<dbReference type="SUPFAM" id="SSF103506">
    <property type="entry name" value="Mitochondrial carrier"/>
    <property type="match status" value="1"/>
</dbReference>
<comment type="subunit">
    <text evidence="11">Homodimer (via N-terminus).</text>
</comment>
<evidence type="ECO:0000256" key="8">
    <source>
        <dbReference type="ARBA" id="ARBA00022989"/>
    </source>
</evidence>
<evidence type="ECO:0000256" key="6">
    <source>
        <dbReference type="ARBA" id="ARBA00022792"/>
    </source>
</evidence>
<feature type="repeat" description="Solcar" evidence="12">
    <location>
        <begin position="474"/>
        <end position="561"/>
    </location>
</feature>
<evidence type="ECO:0000256" key="2">
    <source>
        <dbReference type="ARBA" id="ARBA00006375"/>
    </source>
</evidence>
<evidence type="ECO:0000256" key="5">
    <source>
        <dbReference type="ARBA" id="ARBA00022737"/>
    </source>
</evidence>
<sequence length="739" mass="81772">MTQDSVPVPSALESITTLSAKLFAPDESELAKWKRLFESYASIEKEGVKYLDQESFISAIEPSDNDSGKIRREQYGVLFRVADSSKRGLVSFDDFVVFESLLKQPDADYKIAFTYFDTDGNGSITFDEFKAVFSENIGPDAIPFNFDSDWVRLYIGKANVLGCKSINQVTCITLYLLSYVLTRRLSPDRRTDNEFTQLMKGLQGERLRQAFRYFDKGGDGHISPEEFKRIIIEVARHKLSDSVLDRLPTLCLLSPGQKISYAEVVAFHNVLRDMTLIEKIIRNAVSKSKDGRINVDDFLDTAAAESRYTMFSPLEANLVWHFASRGRGPQTRLVLDDFRALLDEKWVPPTAIEESTLLKENAAASTKSALSQLAEKVYAFIQGGIGGGAGAFVVYPIDMVKTRLQNQRSTVVGEVLYKNWLDCVQKIFRNEGGVRGFYKGLLPQMIGVAPEKAIKLTVNDIVRRRFTDPETGRISVWAEVLAGGSAGGCQVIVTNPLEITKIRLQMQGEMLKETGAASRGAMHVIRQLGLVGLYKGAGACALRDVPFSMIYFTSYAHLKKDVFGEGKNGKQLTNFETLLAAGIGGMPAAYLTTPADVVKTRLQSEAKAGHTHYRGLIDAFVTIQKEEGAKALFKGGVARMIRSSPQFAVTLAVYEWLKKSFPYPYAEKPYGAASIPSPIRGGSSLSHGFLTSRMDDLTRIRARNALKILLDCHEDFGRTVYQPKGGKSVFAGLPVGKSV</sequence>
<keyword evidence="8" id="KW-1133">Transmembrane helix</keyword>
<feature type="domain" description="EF-hand" evidence="13">
    <location>
        <begin position="104"/>
        <end position="139"/>
    </location>
</feature>
<dbReference type="GO" id="GO:0005509">
    <property type="term" value="F:calcium ion binding"/>
    <property type="evidence" value="ECO:0007669"/>
    <property type="project" value="InterPro"/>
</dbReference>
<dbReference type="GO" id="GO:0043490">
    <property type="term" value="P:malate-aspartate shuttle"/>
    <property type="evidence" value="ECO:0007669"/>
    <property type="project" value="TreeGrafter"/>
</dbReference>
<dbReference type="GO" id="GO:0005743">
    <property type="term" value="C:mitochondrial inner membrane"/>
    <property type="evidence" value="ECO:0007669"/>
    <property type="project" value="UniProtKB-SubCell"/>
</dbReference>
<evidence type="ECO:0000256" key="4">
    <source>
        <dbReference type="ARBA" id="ARBA00022692"/>
    </source>
</evidence>
<dbReference type="InterPro" id="IPR018108">
    <property type="entry name" value="MCP_transmembrane"/>
</dbReference>
<dbReference type="Gene3D" id="1.10.238.10">
    <property type="entry name" value="EF-hand"/>
    <property type="match status" value="2"/>
</dbReference>
<dbReference type="Pfam" id="PF13499">
    <property type="entry name" value="EF-hand_7"/>
    <property type="match status" value="1"/>
</dbReference>
<dbReference type="CDD" id="cd00051">
    <property type="entry name" value="EFh"/>
    <property type="match status" value="1"/>
</dbReference>
<keyword evidence="4 12" id="KW-0812">Transmembrane</keyword>
<dbReference type="PANTHER" id="PTHR45678">
    <property type="entry name" value="MITOCHONDRIAL 2-OXODICARBOXYLATE CARRIER 1-RELATED"/>
    <property type="match status" value="1"/>
</dbReference>
<evidence type="ECO:0000256" key="12">
    <source>
        <dbReference type="PROSITE-ProRule" id="PRU00282"/>
    </source>
</evidence>
<dbReference type="InterPro" id="IPR018247">
    <property type="entry name" value="EF_Hand_1_Ca_BS"/>
</dbReference>
<dbReference type="GO" id="GO:0005313">
    <property type="term" value="F:L-glutamate transmembrane transporter activity"/>
    <property type="evidence" value="ECO:0007669"/>
    <property type="project" value="TreeGrafter"/>
</dbReference>
<proteinExistence type="inferred from homology"/>
<dbReference type="InterPro" id="IPR051028">
    <property type="entry name" value="Mito_Solute_Carrier"/>
</dbReference>
<dbReference type="EMBL" id="LN483212">
    <property type="protein sequence ID" value="CDZ97571.1"/>
    <property type="molecule type" value="Genomic_DNA"/>
</dbReference>
<protein>
    <submittedName>
        <fullName evidence="14">Mitochondrial inner membrane protein</fullName>
    </submittedName>
</protein>
<dbReference type="PRINTS" id="PR00926">
    <property type="entry name" value="MITOCARRIER"/>
</dbReference>
<evidence type="ECO:0000256" key="3">
    <source>
        <dbReference type="ARBA" id="ARBA00022448"/>
    </source>
</evidence>
<dbReference type="SUPFAM" id="SSF47473">
    <property type="entry name" value="EF-hand"/>
    <property type="match status" value="2"/>
</dbReference>
<evidence type="ECO:0000256" key="11">
    <source>
        <dbReference type="ARBA" id="ARBA00038674"/>
    </source>
</evidence>
<dbReference type="SMART" id="SM00054">
    <property type="entry name" value="EFh"/>
    <property type="match status" value="3"/>
</dbReference>
<keyword evidence="9" id="KW-0496">Mitochondrion</keyword>
<keyword evidence="5" id="KW-0677">Repeat</keyword>
<dbReference type="PROSITE" id="PS00018">
    <property type="entry name" value="EF_HAND_1"/>
    <property type="match status" value="1"/>
</dbReference>
<dbReference type="GO" id="GO:0015183">
    <property type="term" value="F:L-aspartate transmembrane transporter activity"/>
    <property type="evidence" value="ECO:0007669"/>
    <property type="project" value="TreeGrafter"/>
</dbReference>
<keyword evidence="10 12" id="KW-0472">Membrane</keyword>
<evidence type="ECO:0000259" key="13">
    <source>
        <dbReference type="PROSITE" id="PS50222"/>
    </source>
</evidence>
<keyword evidence="3" id="KW-0813">Transport</keyword>
<accession>A0A0F7SFI1</accession>
<comment type="subcellular location">
    <subcellularLocation>
        <location evidence="1">Mitochondrion inner membrane</location>
        <topology evidence="1">Multi-pass membrane protein</topology>
    </subcellularLocation>
</comment>
<evidence type="ECO:0000256" key="1">
    <source>
        <dbReference type="ARBA" id="ARBA00004448"/>
    </source>
</evidence>
<evidence type="ECO:0000256" key="7">
    <source>
        <dbReference type="ARBA" id="ARBA00022837"/>
    </source>
</evidence>
<dbReference type="Gene3D" id="1.50.40.10">
    <property type="entry name" value="Mitochondrial carrier domain"/>
    <property type="match status" value="1"/>
</dbReference>